<comment type="caution">
    <text evidence="2">The sequence shown here is derived from an EMBL/GenBank/DDBJ whole genome shotgun (WGS) entry which is preliminary data.</text>
</comment>
<feature type="compositionally biased region" description="Low complexity" evidence="1">
    <location>
        <begin position="115"/>
        <end position="132"/>
    </location>
</feature>
<feature type="compositionally biased region" description="Polar residues" evidence="1">
    <location>
        <begin position="22"/>
        <end position="36"/>
    </location>
</feature>
<sequence>MSPTSSTSTSTTAVMTPRKLQSEYNRTMTMAHNGTISPPIPNSLLSEGDTRNPTLRIIHSPPHTPPRKVCLPTNAAPGPGPTRRQRHHHPILRTQIPNSAAPQPHTYSPTTPLQNTSSTTNAPTSTSTSATAGPLDKAFSVHASRMRADLSEIRAVCMALFMHEQEEKRRLHEVCVRVMRERDVARAKVGELMRGQQTGQVNFSHSGVSNISSMSRDGSPSSPNANVDADVSAVRGGKRTRDADITPSGSSTGMENRSPGSISRSPRTVRPLRKSSPPLSPLQGIQSPELQHFASPPPPLSSVSNGSGTGTAPPNSALSDDSSSASSSGFSSQSRSRSNSYDDLSSTSSSSSASASAMYPYASVKRRKSCDGAIHVHTETLLPPVQSLLMQSDASPHNYNEGAMPRSLNSNTAPHVLKGTFPHVDIMYLPVDGGLVCRACLLDASKSKGTTTLGTRSPQSKGTASASPSPGGSPNLNAKHAATTFPATASWDTLRDHCVFAHPNECADVQRLHPAEIFELRRRLRM</sequence>
<dbReference type="OrthoDB" id="3066809at2759"/>
<name>A0A8H7XJT2_PSICU</name>
<feature type="region of interest" description="Disordered" evidence="1">
    <location>
        <begin position="448"/>
        <end position="479"/>
    </location>
</feature>
<feature type="compositionally biased region" description="Polar residues" evidence="1">
    <location>
        <begin position="301"/>
        <end position="314"/>
    </location>
</feature>
<feature type="compositionally biased region" description="Low complexity" evidence="1">
    <location>
        <begin position="1"/>
        <end position="12"/>
    </location>
</feature>
<organism evidence="2">
    <name type="scientific">Psilocybe cubensis</name>
    <name type="common">Psychedelic mushroom</name>
    <name type="synonym">Stropharia cubensis</name>
    <dbReference type="NCBI Taxonomy" id="181762"/>
    <lineage>
        <taxon>Eukaryota</taxon>
        <taxon>Fungi</taxon>
        <taxon>Dikarya</taxon>
        <taxon>Basidiomycota</taxon>
        <taxon>Agaricomycotina</taxon>
        <taxon>Agaricomycetes</taxon>
        <taxon>Agaricomycetidae</taxon>
        <taxon>Agaricales</taxon>
        <taxon>Agaricineae</taxon>
        <taxon>Strophariaceae</taxon>
        <taxon>Psilocybe</taxon>
    </lineage>
</organism>
<feature type="compositionally biased region" description="Polar residues" evidence="1">
    <location>
        <begin position="196"/>
        <end position="211"/>
    </location>
</feature>
<proteinExistence type="predicted"/>
<feature type="compositionally biased region" description="Low complexity" evidence="1">
    <location>
        <begin position="315"/>
        <end position="357"/>
    </location>
</feature>
<feature type="compositionally biased region" description="Low complexity" evidence="1">
    <location>
        <begin position="212"/>
        <end position="222"/>
    </location>
</feature>
<feature type="region of interest" description="Disordered" evidence="1">
    <location>
        <begin position="196"/>
        <end position="357"/>
    </location>
</feature>
<feature type="compositionally biased region" description="Polar residues" evidence="1">
    <location>
        <begin position="95"/>
        <end position="114"/>
    </location>
</feature>
<feature type="compositionally biased region" description="Low complexity" evidence="1">
    <location>
        <begin position="464"/>
        <end position="474"/>
    </location>
</feature>
<evidence type="ECO:0000256" key="1">
    <source>
        <dbReference type="SAM" id="MobiDB-lite"/>
    </source>
</evidence>
<protein>
    <submittedName>
        <fullName evidence="2">Uncharacterized protein</fullName>
    </submittedName>
</protein>
<evidence type="ECO:0000313" key="2">
    <source>
        <dbReference type="EMBL" id="KAG5162401.1"/>
    </source>
</evidence>
<accession>A0A8H7XJT2</accession>
<feature type="region of interest" description="Disordered" evidence="1">
    <location>
        <begin position="1"/>
        <end position="133"/>
    </location>
</feature>
<feature type="compositionally biased region" description="Polar residues" evidence="1">
    <location>
        <begin position="448"/>
        <end position="463"/>
    </location>
</feature>
<gene>
    <name evidence="2" type="ORF">JR316_012726</name>
</gene>
<feature type="compositionally biased region" description="Polar residues" evidence="1">
    <location>
        <begin position="247"/>
        <end position="266"/>
    </location>
</feature>
<dbReference type="AlphaFoldDB" id="A0A8H7XJT2"/>
<dbReference type="EMBL" id="JAFIQS010000019">
    <property type="protein sequence ID" value="KAG5162401.1"/>
    <property type="molecule type" value="Genomic_DNA"/>
</dbReference>
<reference evidence="2" key="1">
    <citation type="submission" date="2021-02" db="EMBL/GenBank/DDBJ databases">
        <title>Psilocybe cubensis genome.</title>
        <authorList>
            <person name="Mckernan K.J."/>
            <person name="Crawford S."/>
            <person name="Trippe A."/>
            <person name="Kane L.T."/>
            <person name="Mclaughlin S."/>
        </authorList>
    </citation>
    <scope>NUCLEOTIDE SEQUENCE [LARGE SCALE GENOMIC DNA]</scope>
    <source>
        <strain evidence="2">MGC-MH-2018</strain>
    </source>
</reference>